<dbReference type="AlphaFoldDB" id="A0A221KGQ9"/>
<protein>
    <submittedName>
        <fullName evidence="2">Metal-dependent hydrolase</fullName>
    </submittedName>
</protein>
<dbReference type="CDD" id="cd07344">
    <property type="entry name" value="M48_yhfN_like"/>
    <property type="match status" value="1"/>
</dbReference>
<dbReference type="Proteomes" id="UP000199729">
    <property type="component" value="Chromosome"/>
</dbReference>
<dbReference type="KEGG" id="vff:VITFI_CDS2418"/>
<evidence type="ECO:0000313" key="3">
    <source>
        <dbReference type="Proteomes" id="UP000199729"/>
    </source>
</evidence>
<dbReference type="GO" id="GO:0016787">
    <property type="term" value="F:hydrolase activity"/>
    <property type="evidence" value="ECO:0007669"/>
    <property type="project" value="UniProtKB-KW"/>
</dbReference>
<dbReference type="Pfam" id="PF01863">
    <property type="entry name" value="YgjP-like"/>
    <property type="match status" value="1"/>
</dbReference>
<keyword evidence="2" id="KW-0378">Hydrolase</keyword>
<dbReference type="PANTHER" id="PTHR30399:SF1">
    <property type="entry name" value="UTP PYROPHOSPHATASE"/>
    <property type="match status" value="1"/>
</dbReference>
<evidence type="ECO:0000259" key="1">
    <source>
        <dbReference type="Pfam" id="PF01863"/>
    </source>
</evidence>
<proteinExistence type="predicted"/>
<dbReference type="InterPro" id="IPR002725">
    <property type="entry name" value="YgjP-like_metallopeptidase"/>
</dbReference>
<evidence type="ECO:0000313" key="2">
    <source>
        <dbReference type="EMBL" id="ASM78196.1"/>
    </source>
</evidence>
<reference evidence="2 3" key="1">
    <citation type="submission" date="2017-07" db="EMBL/GenBank/DDBJ databases">
        <title>Complete Genome Sequence of the cosmetic ferment Vitreoscilla filiformis (ATCC15551).</title>
        <authorList>
            <person name="Contreras S."/>
            <person name="Sagory-Zalkind P."/>
            <person name="Blanquart H."/>
            <person name="Iltis A."/>
            <person name="Morand S.C."/>
        </authorList>
    </citation>
    <scope>NUCLEOTIDE SEQUENCE [LARGE SCALE GENOMIC DNA]</scope>
    <source>
        <strain evidence="2 3">ATCC 15551</strain>
    </source>
</reference>
<organism evidence="2 3">
    <name type="scientific">Vitreoscilla filiformis</name>
    <dbReference type="NCBI Taxonomy" id="63"/>
    <lineage>
        <taxon>Bacteria</taxon>
        <taxon>Pseudomonadati</taxon>
        <taxon>Pseudomonadota</taxon>
        <taxon>Betaproteobacteria</taxon>
        <taxon>Neisseriales</taxon>
        <taxon>Neisseriaceae</taxon>
        <taxon>Vitreoscilla</taxon>
    </lineage>
</organism>
<dbReference type="Gene3D" id="3.30.2010.10">
    <property type="entry name" value="Metalloproteases ('zincins'), catalytic domain"/>
    <property type="match status" value="1"/>
</dbReference>
<name>A0A221KGQ9_VITFI</name>
<dbReference type="InterPro" id="IPR053136">
    <property type="entry name" value="UTP_pyrophosphatase-like"/>
</dbReference>
<sequence length="242" mass="28301">MAKLEREMQVRQIRDIQYHLLPGTDRKTTDIVIERNGTVTVRPPKRFSPEQVDQTVLAKRMWIYRSLAEWRELNASRVRREWVNGESFLYLGKHYRLEWADTEDETLRLKNGRFLLARTLLLRGGPEAARQAFVDFYTRKGHDRLAQRVAHYAPKVGVQPGALEVRELGMRWATCSASGKLAFHWKSLMAPQTVLDYLVVHELCHLHHRDHSAAFWNEVDKVLPDHQERMAWLRVQGAALDL</sequence>
<dbReference type="PANTHER" id="PTHR30399">
    <property type="entry name" value="UNCHARACTERIZED PROTEIN YGJP"/>
    <property type="match status" value="1"/>
</dbReference>
<keyword evidence="3" id="KW-1185">Reference proteome</keyword>
<dbReference type="EMBL" id="CP022423">
    <property type="protein sequence ID" value="ASM78196.1"/>
    <property type="molecule type" value="Genomic_DNA"/>
</dbReference>
<gene>
    <name evidence="2" type="ORF">VITFI_CDS2418</name>
</gene>
<feature type="domain" description="YgjP-like metallopeptidase" evidence="1">
    <location>
        <begin position="27"/>
        <end position="234"/>
    </location>
</feature>
<accession>A0A221KGQ9</accession>